<comment type="caution">
    <text evidence="1">The sequence shown here is derived from an EMBL/GenBank/DDBJ whole genome shotgun (WGS) entry which is preliminary data.</text>
</comment>
<accession>A0AB36JRU2</accession>
<proteinExistence type="predicted"/>
<evidence type="ECO:0000313" key="4">
    <source>
        <dbReference type="Proteomes" id="UP000188946"/>
    </source>
</evidence>
<dbReference type="EMBL" id="MSPR01000003">
    <property type="protein sequence ID" value="ONK30679.1"/>
    <property type="molecule type" value="Genomic_DNA"/>
</dbReference>
<reference evidence="3 4" key="1">
    <citation type="submission" date="2016-12" db="EMBL/GenBank/DDBJ databases">
        <authorList>
            <person name="Gulvik C.A."/>
        </authorList>
    </citation>
    <scope>NUCLEOTIDE SEQUENCE [LARGE SCALE GENOMIC DNA]</scope>
    <source>
        <strain evidence="2 4">12-5202</strain>
        <strain evidence="1 3">12-5291</strain>
    </source>
</reference>
<dbReference type="AlphaFoldDB" id="A0AB36JRU2"/>
<evidence type="ECO:0000313" key="3">
    <source>
        <dbReference type="Proteomes" id="UP000188600"/>
    </source>
</evidence>
<dbReference type="EMBL" id="MSPT01000002">
    <property type="protein sequence ID" value="ONK29195.1"/>
    <property type="molecule type" value="Genomic_DNA"/>
</dbReference>
<evidence type="ECO:0000313" key="2">
    <source>
        <dbReference type="EMBL" id="ONK30679.1"/>
    </source>
</evidence>
<dbReference type="RefSeq" id="WP_076995574.1">
    <property type="nucleotide sequence ID" value="NZ_MSPR01000003.1"/>
</dbReference>
<dbReference type="Proteomes" id="UP000188600">
    <property type="component" value="Unassembled WGS sequence"/>
</dbReference>
<name>A0AB36JRU2_9STRE</name>
<organism evidence="1 3">
    <name type="scientific">Streptococcus azizii</name>
    <dbReference type="NCBI Taxonomy" id="1579424"/>
    <lineage>
        <taxon>Bacteria</taxon>
        <taxon>Bacillati</taxon>
        <taxon>Bacillota</taxon>
        <taxon>Bacilli</taxon>
        <taxon>Lactobacillales</taxon>
        <taxon>Streptococcaceae</taxon>
        <taxon>Streptococcus</taxon>
    </lineage>
</organism>
<dbReference type="InterPro" id="IPR014975">
    <property type="entry name" value="DUF1836"/>
</dbReference>
<protein>
    <recommendedName>
        <fullName evidence="5">DUF1836 domain-containing protein</fullName>
    </recommendedName>
</protein>
<dbReference type="PANTHER" id="PTHR40056:SF1">
    <property type="entry name" value="DUF1836 DOMAIN-CONTAINING PROTEIN"/>
    <property type="match status" value="1"/>
</dbReference>
<keyword evidence="4" id="KW-1185">Reference proteome</keyword>
<dbReference type="Pfam" id="PF08876">
    <property type="entry name" value="DUF1836"/>
    <property type="match status" value="1"/>
</dbReference>
<gene>
    <name evidence="2" type="ORF">BVE84_02825</name>
    <name evidence="1" type="ORF">BVE86_01515</name>
</gene>
<evidence type="ECO:0008006" key="5">
    <source>
        <dbReference type="Google" id="ProtNLM"/>
    </source>
</evidence>
<dbReference type="Proteomes" id="UP000188946">
    <property type="component" value="Unassembled WGS sequence"/>
</dbReference>
<sequence length="149" mass="17195">MKVLPNWEQLPDLELYLDQVLLYVNQQTQPFLASHEKPLTASMINNYVKHGYIPKPNKKKYNRMHLARLIILSICKPIFPIADIKETIDVLKEKQEASNLYNAFVTCFAGNETSDQPLILQKACQTIQTYQETLTLISELKGEHHEPTL</sequence>
<dbReference type="PANTHER" id="PTHR40056">
    <property type="entry name" value="HYPOTHETICAL CYTOSOLIC PROTEIN"/>
    <property type="match status" value="1"/>
</dbReference>
<evidence type="ECO:0000313" key="1">
    <source>
        <dbReference type="EMBL" id="ONK29195.1"/>
    </source>
</evidence>